<reference evidence="3 4" key="1">
    <citation type="submission" date="2014-08" db="EMBL/GenBank/DDBJ databases">
        <title>Comparative genomics of the Paenibacillus odorifer group.</title>
        <authorList>
            <person name="den Bakker H.C."/>
            <person name="Tsai Y.-C."/>
            <person name="Martin N."/>
            <person name="Korlach J."/>
            <person name="Wiedmann M."/>
        </authorList>
    </citation>
    <scope>NUCLEOTIDE SEQUENCE [LARGE SCALE GENOMIC DNA]</scope>
    <source>
        <strain evidence="3 4">DSM 15220</strain>
    </source>
</reference>
<evidence type="ECO:0000313" key="4">
    <source>
        <dbReference type="Proteomes" id="UP000029500"/>
    </source>
</evidence>
<dbReference type="RefSeq" id="WP_025705812.1">
    <property type="nucleotide sequence ID" value="NZ_CP009287.1"/>
</dbReference>
<dbReference type="InterPro" id="IPR023210">
    <property type="entry name" value="NADP_OxRdtase_dom"/>
</dbReference>
<dbReference type="CDD" id="cd19163">
    <property type="entry name" value="AKR_galDH"/>
    <property type="match status" value="1"/>
</dbReference>
<gene>
    <name evidence="3" type="ORF">PGRAT_23160</name>
</gene>
<keyword evidence="4" id="KW-1185">Reference proteome</keyword>
<evidence type="ECO:0000256" key="1">
    <source>
        <dbReference type="SAM" id="MobiDB-lite"/>
    </source>
</evidence>
<dbReference type="eggNOG" id="COG0667">
    <property type="taxonomic scope" value="Bacteria"/>
</dbReference>
<organism evidence="3 4">
    <name type="scientific">Paenibacillus graminis</name>
    <dbReference type="NCBI Taxonomy" id="189425"/>
    <lineage>
        <taxon>Bacteria</taxon>
        <taxon>Bacillati</taxon>
        <taxon>Bacillota</taxon>
        <taxon>Bacilli</taxon>
        <taxon>Bacillales</taxon>
        <taxon>Paenibacillaceae</taxon>
        <taxon>Paenibacillus</taxon>
    </lineage>
</organism>
<dbReference type="InterPro" id="IPR044479">
    <property type="entry name" value="LGALDH-like"/>
</dbReference>
<dbReference type="SUPFAM" id="SSF51430">
    <property type="entry name" value="NAD(P)-linked oxidoreductase"/>
    <property type="match status" value="1"/>
</dbReference>
<feature type="domain" description="NADP-dependent oxidoreductase" evidence="2">
    <location>
        <begin position="16"/>
        <end position="291"/>
    </location>
</feature>
<sequence length="319" mass="35705">MKYRKLGNTGLDVSVLSYGASSLGSVFRDVPKEEGIRTVHTAIDMGINLIDVSPYYGLTKAETVLGEALRTVPRDRYMISTKAGRYGQDEFDFSRERVIRSAEESMRRLGTDYLDILLLHDIEFGRVEQVMEEAVPALEELKQSGKIRYFGVTGLPLNIFGRVLSRTALDVILSYCHYSLNDTTLLRLLPLLEQQGTGLMNASPISMGLLSNRQVPDWHPASGDIQAACKRAAEYCRDKGEDIAKLAVQFSTANEQIPTTLVSTATPANIRNNILWTEEPVDEQLLEEVLEILKPINGATWPSGRPEWNEERDQNGERL</sequence>
<name>A0A089MCY0_9BACL</name>
<dbReference type="OrthoDB" id="9773828at2"/>
<dbReference type="HOGENOM" id="CLU_023205_2_3_9"/>
<dbReference type="Gene3D" id="3.20.20.100">
    <property type="entry name" value="NADP-dependent oxidoreductase domain"/>
    <property type="match status" value="1"/>
</dbReference>
<dbReference type="FunFam" id="3.20.20.100:FF:000011">
    <property type="entry name" value="Aldo/keto reductase"/>
    <property type="match status" value="1"/>
</dbReference>
<dbReference type="GO" id="GO:0005829">
    <property type="term" value="C:cytosol"/>
    <property type="evidence" value="ECO:0007669"/>
    <property type="project" value="TreeGrafter"/>
</dbReference>
<feature type="region of interest" description="Disordered" evidence="1">
    <location>
        <begin position="300"/>
        <end position="319"/>
    </location>
</feature>
<evidence type="ECO:0000259" key="2">
    <source>
        <dbReference type="Pfam" id="PF00248"/>
    </source>
</evidence>
<accession>A0A089MCY0</accession>
<dbReference type="Pfam" id="PF00248">
    <property type="entry name" value="Aldo_ket_red"/>
    <property type="match status" value="1"/>
</dbReference>
<dbReference type="PANTHER" id="PTHR42686:SF1">
    <property type="entry name" value="GH17980P-RELATED"/>
    <property type="match status" value="1"/>
</dbReference>
<proteinExistence type="predicted"/>
<dbReference type="STRING" id="189425.PGRAT_23160"/>
<dbReference type="EMBL" id="CP009287">
    <property type="protein sequence ID" value="AIQ70225.1"/>
    <property type="molecule type" value="Genomic_DNA"/>
</dbReference>
<dbReference type="GO" id="GO:0010349">
    <property type="term" value="F:L-galactose dehydrogenase activity"/>
    <property type="evidence" value="ECO:0007669"/>
    <property type="project" value="InterPro"/>
</dbReference>
<protein>
    <submittedName>
        <fullName evidence="3">Aldo/keto reductase</fullName>
    </submittedName>
</protein>
<dbReference type="KEGG" id="pgm:PGRAT_23160"/>
<evidence type="ECO:0000313" key="3">
    <source>
        <dbReference type="EMBL" id="AIQ70225.1"/>
    </source>
</evidence>
<dbReference type="PANTHER" id="PTHR42686">
    <property type="entry name" value="GH17980P-RELATED"/>
    <property type="match status" value="1"/>
</dbReference>
<dbReference type="Proteomes" id="UP000029500">
    <property type="component" value="Chromosome"/>
</dbReference>
<dbReference type="AlphaFoldDB" id="A0A089MCY0"/>
<dbReference type="InterPro" id="IPR020471">
    <property type="entry name" value="AKR"/>
</dbReference>
<feature type="compositionally biased region" description="Basic and acidic residues" evidence="1">
    <location>
        <begin position="307"/>
        <end position="319"/>
    </location>
</feature>
<dbReference type="InterPro" id="IPR036812">
    <property type="entry name" value="NAD(P)_OxRdtase_dom_sf"/>
</dbReference>